<name>A0A1Q9DM09_SYMMI</name>
<dbReference type="AlphaFoldDB" id="A0A1Q9DM09"/>
<gene>
    <name evidence="2" type="ORF">AK812_SmicGene21553</name>
</gene>
<comment type="caution">
    <text evidence="2">The sequence shown here is derived from an EMBL/GenBank/DDBJ whole genome shotgun (WGS) entry which is preliminary data.</text>
</comment>
<organism evidence="2 3">
    <name type="scientific">Symbiodinium microadriaticum</name>
    <name type="common">Dinoflagellate</name>
    <name type="synonym">Zooxanthella microadriatica</name>
    <dbReference type="NCBI Taxonomy" id="2951"/>
    <lineage>
        <taxon>Eukaryota</taxon>
        <taxon>Sar</taxon>
        <taxon>Alveolata</taxon>
        <taxon>Dinophyceae</taxon>
        <taxon>Suessiales</taxon>
        <taxon>Symbiodiniaceae</taxon>
        <taxon>Symbiodinium</taxon>
    </lineage>
</organism>
<dbReference type="Proteomes" id="UP000186817">
    <property type="component" value="Unassembled WGS sequence"/>
</dbReference>
<dbReference type="EMBL" id="LSRX01000475">
    <property type="protein sequence ID" value="OLP96217.1"/>
    <property type="molecule type" value="Genomic_DNA"/>
</dbReference>
<evidence type="ECO:0000313" key="2">
    <source>
        <dbReference type="EMBL" id="OLP96217.1"/>
    </source>
</evidence>
<accession>A0A1Q9DM09</accession>
<feature type="compositionally biased region" description="Polar residues" evidence="1">
    <location>
        <begin position="142"/>
        <end position="154"/>
    </location>
</feature>
<evidence type="ECO:0000313" key="3">
    <source>
        <dbReference type="Proteomes" id="UP000186817"/>
    </source>
</evidence>
<feature type="region of interest" description="Disordered" evidence="1">
    <location>
        <begin position="240"/>
        <end position="275"/>
    </location>
</feature>
<proteinExistence type="predicted"/>
<evidence type="ECO:0000256" key="1">
    <source>
        <dbReference type="SAM" id="MobiDB-lite"/>
    </source>
</evidence>
<feature type="compositionally biased region" description="Acidic residues" evidence="1">
    <location>
        <begin position="243"/>
        <end position="267"/>
    </location>
</feature>
<protein>
    <submittedName>
        <fullName evidence="2">Uncharacterized protein</fullName>
    </submittedName>
</protein>
<reference evidence="2 3" key="1">
    <citation type="submission" date="2016-02" db="EMBL/GenBank/DDBJ databases">
        <title>Genome analysis of coral dinoflagellate symbionts highlights evolutionary adaptations to a symbiotic lifestyle.</title>
        <authorList>
            <person name="Aranda M."/>
            <person name="Li Y."/>
            <person name="Liew Y.J."/>
            <person name="Baumgarten S."/>
            <person name="Simakov O."/>
            <person name="Wilson M."/>
            <person name="Piel J."/>
            <person name="Ashoor H."/>
            <person name="Bougouffa S."/>
            <person name="Bajic V.B."/>
            <person name="Ryu T."/>
            <person name="Ravasi T."/>
            <person name="Bayer T."/>
            <person name="Micklem G."/>
            <person name="Kim H."/>
            <person name="Bhak J."/>
            <person name="Lajeunesse T.C."/>
            <person name="Voolstra C.R."/>
        </authorList>
    </citation>
    <scope>NUCLEOTIDE SEQUENCE [LARGE SCALE GENOMIC DNA]</scope>
    <source>
        <strain evidence="2 3">CCMP2467</strain>
    </source>
</reference>
<sequence length="275" mass="30150">MKRIRAWRATCVWLMADPSEELKPQSAMSGSALPSTLQKFADKPSSLERILNAMSTAGQVDSQSHGASLLQVFGETWYGKLSSYVVLALGFAREGSAGLQLMVMLQTGANFFDAKAQGSRFDFKLLRCPRPSGDMDRKRPTKQSQATNHKTMSSLPEGFRSTASLAHIHVKVELAGCLRIQELTADAIAGGSFVPFPLTSNFPTDLHTAEDMASIQDPEAGNVAGLGILLQKLVHVHIKKEEQEGEEKTEEDETKQEGKEEESEGPDQMELRLSR</sequence>
<feature type="region of interest" description="Disordered" evidence="1">
    <location>
        <begin position="132"/>
        <end position="156"/>
    </location>
</feature>
<keyword evidence="3" id="KW-1185">Reference proteome</keyword>